<dbReference type="InterPro" id="IPR002347">
    <property type="entry name" value="SDR_fam"/>
</dbReference>
<protein>
    <submittedName>
        <fullName evidence="6">Short-chain dehydrogenase</fullName>
    </submittedName>
</protein>
<proteinExistence type="inferred from homology"/>
<comment type="caution">
    <text evidence="6">The sequence shown here is derived from an EMBL/GenBank/DDBJ whole genome shotgun (WGS) entry which is preliminary data.</text>
</comment>
<evidence type="ECO:0000259" key="5">
    <source>
        <dbReference type="SMART" id="SM00822"/>
    </source>
</evidence>
<dbReference type="PRINTS" id="PR00080">
    <property type="entry name" value="SDRFAMILY"/>
</dbReference>
<dbReference type="NCBIfam" id="NF004779">
    <property type="entry name" value="PRK06125.1"/>
    <property type="match status" value="1"/>
</dbReference>
<gene>
    <name evidence="6" type="ORF">CVM52_12050</name>
</gene>
<evidence type="ECO:0000256" key="3">
    <source>
        <dbReference type="ARBA" id="ARBA00023027"/>
    </source>
</evidence>
<feature type="domain" description="Ketoreductase" evidence="5">
    <location>
        <begin position="8"/>
        <end position="144"/>
    </location>
</feature>
<evidence type="ECO:0000313" key="6">
    <source>
        <dbReference type="EMBL" id="PJE36444.1"/>
    </source>
</evidence>
<dbReference type="InterPro" id="IPR036291">
    <property type="entry name" value="NAD(P)-bd_dom_sf"/>
</dbReference>
<dbReference type="GO" id="GO:0016491">
    <property type="term" value="F:oxidoreductase activity"/>
    <property type="evidence" value="ECO:0007669"/>
    <property type="project" value="UniProtKB-KW"/>
</dbReference>
<dbReference type="InterPro" id="IPR051122">
    <property type="entry name" value="SDR_DHRS6-like"/>
</dbReference>
<dbReference type="AlphaFoldDB" id="A0A2M8J102"/>
<reference evidence="6 7" key="1">
    <citation type="journal article" date="2018" name="Int. J. Syst. Evol. Microbiol.">
        <title>Pseudooceanicola lipolyticus sp. nov., a marine alphaproteobacterium, reclassification of Oceanicola flagellatus as Pseudooceanicola flagellatus comb. nov. and emended description of the genus Pseudooceanicola.</title>
        <authorList>
            <person name="Huang M.-M."/>
            <person name="Guo L.-L."/>
            <person name="Wu Y.-H."/>
            <person name="Lai Q.-L."/>
            <person name="Shao Z.-Z."/>
            <person name="Wang C.-S."/>
            <person name="Wu M."/>
            <person name="Xu X.-W."/>
        </authorList>
    </citation>
    <scope>NUCLEOTIDE SEQUENCE [LARGE SCALE GENOMIC DNA]</scope>
    <source>
        <strain evidence="6 7">157</strain>
    </source>
</reference>
<dbReference type="SMART" id="SM00822">
    <property type="entry name" value="PKS_KR"/>
    <property type="match status" value="1"/>
</dbReference>
<dbReference type="EMBL" id="PGTB01000042">
    <property type="protein sequence ID" value="PJE36444.1"/>
    <property type="molecule type" value="Genomic_DNA"/>
</dbReference>
<dbReference type="PANTHER" id="PTHR43477:SF4">
    <property type="entry name" value="DEHYDROGENASE_REDUCTASE SDR FAMILY MEMBER 6"/>
    <property type="match status" value="1"/>
</dbReference>
<accession>A0A2M8J102</accession>
<evidence type="ECO:0000256" key="4">
    <source>
        <dbReference type="RuleBase" id="RU000363"/>
    </source>
</evidence>
<comment type="similarity">
    <text evidence="1 4">Belongs to the short-chain dehydrogenases/reductases (SDR) family.</text>
</comment>
<evidence type="ECO:0000256" key="2">
    <source>
        <dbReference type="ARBA" id="ARBA00023002"/>
    </source>
</evidence>
<dbReference type="RefSeq" id="WP_100162746.1">
    <property type="nucleotide sequence ID" value="NZ_PGTB01000042.1"/>
</dbReference>
<keyword evidence="7" id="KW-1185">Reference proteome</keyword>
<keyword evidence="3" id="KW-0520">NAD</keyword>
<dbReference type="SUPFAM" id="SSF51735">
    <property type="entry name" value="NAD(P)-binding Rossmann-fold domains"/>
    <property type="match status" value="1"/>
</dbReference>
<dbReference type="InterPro" id="IPR057326">
    <property type="entry name" value="KR_dom"/>
</dbReference>
<dbReference type="PRINTS" id="PR00081">
    <property type="entry name" value="GDHRDH"/>
</dbReference>
<sequence length="259" mass="27833">MELNLKDRHVLVTGASKGIGLAIAGEFAREGARVTLVARRTEVLEQEAARLTAETGARVDSVTADLSADAGREALFAACPDIDILVNNAGAIQRGSLDEMSLADWRSGFDLKVWGYIHLCKLYVPQMQQRQSGTVINIIGLGGRAVRPDYIVGAAGNAALIGFTNALGAGTTADNVRVFGINPSVTRTDRMINRLRQQAQSKFGDPEKWPDLIDPADHPFGRTKTPEEVAALAVMLASPRVHYLSGTVVDLDGGRQWRG</sequence>
<evidence type="ECO:0000256" key="1">
    <source>
        <dbReference type="ARBA" id="ARBA00006484"/>
    </source>
</evidence>
<organism evidence="6 7">
    <name type="scientific">Pseudooceanicola lipolyticus</name>
    <dbReference type="NCBI Taxonomy" id="2029104"/>
    <lineage>
        <taxon>Bacteria</taxon>
        <taxon>Pseudomonadati</taxon>
        <taxon>Pseudomonadota</taxon>
        <taxon>Alphaproteobacteria</taxon>
        <taxon>Rhodobacterales</taxon>
        <taxon>Paracoccaceae</taxon>
        <taxon>Pseudooceanicola</taxon>
    </lineage>
</organism>
<dbReference type="OrthoDB" id="9804774at2"/>
<dbReference type="Pfam" id="PF00106">
    <property type="entry name" value="adh_short"/>
    <property type="match status" value="1"/>
</dbReference>
<keyword evidence="2" id="KW-0560">Oxidoreductase</keyword>
<name>A0A2M8J102_9RHOB</name>
<dbReference type="PANTHER" id="PTHR43477">
    <property type="entry name" value="DIHYDROANTICAPSIN 7-DEHYDROGENASE"/>
    <property type="match status" value="1"/>
</dbReference>
<dbReference type="Gene3D" id="3.40.50.720">
    <property type="entry name" value="NAD(P)-binding Rossmann-like Domain"/>
    <property type="match status" value="1"/>
</dbReference>
<dbReference type="Proteomes" id="UP000231553">
    <property type="component" value="Unassembled WGS sequence"/>
</dbReference>
<evidence type="ECO:0000313" key="7">
    <source>
        <dbReference type="Proteomes" id="UP000231553"/>
    </source>
</evidence>